<accession>A0ABN1DFC5</accession>
<proteinExistence type="predicted"/>
<dbReference type="EMBL" id="BAAAEO010000001">
    <property type="protein sequence ID" value="GAA0542195.1"/>
    <property type="molecule type" value="Genomic_DNA"/>
</dbReference>
<gene>
    <name evidence="1" type="ORF">GCM10009098_07340</name>
</gene>
<keyword evidence="2" id="KW-1185">Reference proteome</keyword>
<evidence type="ECO:0000313" key="1">
    <source>
        <dbReference type="EMBL" id="GAA0542195.1"/>
    </source>
</evidence>
<comment type="caution">
    <text evidence="1">The sequence shown here is derived from an EMBL/GenBank/DDBJ whole genome shotgun (WGS) entry which is preliminary data.</text>
</comment>
<organism evidence="1 2">
    <name type="scientific">Rheinheimera aquimaris</name>
    <dbReference type="NCBI Taxonomy" id="412437"/>
    <lineage>
        <taxon>Bacteria</taxon>
        <taxon>Pseudomonadati</taxon>
        <taxon>Pseudomonadota</taxon>
        <taxon>Gammaproteobacteria</taxon>
        <taxon>Chromatiales</taxon>
        <taxon>Chromatiaceae</taxon>
        <taxon>Rheinheimera</taxon>
    </lineage>
</organism>
<reference evidence="1 2" key="1">
    <citation type="journal article" date="2019" name="Int. J. Syst. Evol. Microbiol.">
        <title>The Global Catalogue of Microorganisms (GCM) 10K type strain sequencing project: providing services to taxonomists for standard genome sequencing and annotation.</title>
        <authorList>
            <consortium name="The Broad Institute Genomics Platform"/>
            <consortium name="The Broad Institute Genome Sequencing Center for Infectious Disease"/>
            <person name="Wu L."/>
            <person name="Ma J."/>
        </authorList>
    </citation>
    <scope>NUCLEOTIDE SEQUENCE [LARGE SCALE GENOMIC DNA]</scope>
    <source>
        <strain evidence="1 2">JCM 14331</strain>
    </source>
</reference>
<name>A0ABN1DFC5_9GAMM</name>
<dbReference type="Proteomes" id="UP001501169">
    <property type="component" value="Unassembled WGS sequence"/>
</dbReference>
<evidence type="ECO:0000313" key="2">
    <source>
        <dbReference type="Proteomes" id="UP001501169"/>
    </source>
</evidence>
<protein>
    <submittedName>
        <fullName evidence="1">Uncharacterized protein</fullName>
    </submittedName>
</protein>
<sequence>MLPKKSPLPDFRQMYISAFGYWEKKHKLAADFFGVTEQTAKRWYETNTPHPSAYRYLAVHNSGYLPLTNGWRHFSIDKDGIMHTPHGNCTAGDIAMLWRYKWTAEQSAKQLVITRAKLKEITSGTKYKMLLHTADYLNRLVKDFSD</sequence>